<proteinExistence type="predicted"/>
<keyword evidence="2" id="KW-1133">Transmembrane helix</keyword>
<feature type="transmembrane region" description="Helical" evidence="2">
    <location>
        <begin position="52"/>
        <end position="77"/>
    </location>
</feature>
<keyword evidence="2" id="KW-0812">Transmembrane</keyword>
<evidence type="ECO:0000313" key="5">
    <source>
        <dbReference type="Proteomes" id="UP000092993"/>
    </source>
</evidence>
<feature type="transmembrane region" description="Helical" evidence="2">
    <location>
        <begin position="98"/>
        <end position="116"/>
    </location>
</feature>
<feature type="signal peptide" evidence="3">
    <location>
        <begin position="1"/>
        <end position="21"/>
    </location>
</feature>
<protein>
    <submittedName>
        <fullName evidence="4">Uncharacterized protein</fullName>
    </submittedName>
</protein>
<dbReference type="EMBL" id="LUGG01000031">
    <property type="protein sequence ID" value="OBZ66405.1"/>
    <property type="molecule type" value="Genomic_DNA"/>
</dbReference>
<accession>A0A1C7LNS2</accession>
<evidence type="ECO:0000256" key="3">
    <source>
        <dbReference type="SAM" id="SignalP"/>
    </source>
</evidence>
<comment type="caution">
    <text evidence="4">The sequence shown here is derived from an EMBL/GenBank/DDBJ whole genome shotgun (WGS) entry which is preliminary data.</text>
</comment>
<evidence type="ECO:0000256" key="2">
    <source>
        <dbReference type="SAM" id="Phobius"/>
    </source>
</evidence>
<keyword evidence="3" id="KW-0732">Signal</keyword>
<feature type="chain" id="PRO_5008888705" evidence="3">
    <location>
        <begin position="22"/>
        <end position="243"/>
    </location>
</feature>
<name>A0A1C7LNS2_GRIFR</name>
<organism evidence="4 5">
    <name type="scientific">Grifola frondosa</name>
    <name type="common">Maitake</name>
    <name type="synonym">Polyporus frondosus</name>
    <dbReference type="NCBI Taxonomy" id="5627"/>
    <lineage>
        <taxon>Eukaryota</taxon>
        <taxon>Fungi</taxon>
        <taxon>Dikarya</taxon>
        <taxon>Basidiomycota</taxon>
        <taxon>Agaricomycotina</taxon>
        <taxon>Agaricomycetes</taxon>
        <taxon>Polyporales</taxon>
        <taxon>Grifolaceae</taxon>
        <taxon>Grifola</taxon>
    </lineage>
</organism>
<dbReference type="Proteomes" id="UP000092993">
    <property type="component" value="Unassembled WGS sequence"/>
</dbReference>
<feature type="region of interest" description="Disordered" evidence="1">
    <location>
        <begin position="192"/>
        <end position="243"/>
    </location>
</feature>
<reference evidence="4 5" key="1">
    <citation type="submission" date="2016-03" db="EMBL/GenBank/DDBJ databases">
        <title>Whole genome sequencing of Grifola frondosa 9006-11.</title>
        <authorList>
            <person name="Min B."/>
            <person name="Park H."/>
            <person name="Kim J.-G."/>
            <person name="Cho H."/>
            <person name="Oh Y.-L."/>
            <person name="Kong W.-S."/>
            <person name="Choi I.-G."/>
        </authorList>
    </citation>
    <scope>NUCLEOTIDE SEQUENCE [LARGE SCALE GENOMIC DNA]</scope>
    <source>
        <strain evidence="4 5">9006-11</strain>
    </source>
</reference>
<evidence type="ECO:0000256" key="1">
    <source>
        <dbReference type="SAM" id="MobiDB-lite"/>
    </source>
</evidence>
<sequence length="243" mass="26237">MCNWWLFAVVFLLGVFEPASDLYFSAHDTFLFAPWPLPTCIGFVDDSVTDRLFFGIPIATSAVKIAFELSVFILTVAKTIGIQRETWSLGIRTPLTTLLLRDGSIYFLLLCAFAVADLITRLVPSNNSLVGISSVFTPAVTPILITRFILNLRQVGLADISSDREGTVTGLPTLQFAGSRLIGNLGCQLSHGPSARDDDLDIWDDSEGLPTEETLNPSPDEGGNKAPGANILTKGGRVGDGYI</sequence>
<feature type="compositionally biased region" description="Acidic residues" evidence="1">
    <location>
        <begin position="198"/>
        <end position="207"/>
    </location>
</feature>
<gene>
    <name evidence="4" type="ORF">A0H81_13649</name>
</gene>
<keyword evidence="2" id="KW-0472">Membrane</keyword>
<keyword evidence="5" id="KW-1185">Reference proteome</keyword>
<evidence type="ECO:0000313" key="4">
    <source>
        <dbReference type="EMBL" id="OBZ66405.1"/>
    </source>
</evidence>
<dbReference type="AlphaFoldDB" id="A0A1C7LNS2"/>
<dbReference type="OMA" id="IANDGHW"/>
<dbReference type="OrthoDB" id="2750812at2759"/>
<feature type="transmembrane region" description="Helical" evidence="2">
    <location>
        <begin position="128"/>
        <end position="150"/>
    </location>
</feature>